<evidence type="ECO:0000313" key="2">
    <source>
        <dbReference type="Proteomes" id="UP001515480"/>
    </source>
</evidence>
<gene>
    <name evidence="1" type="ORF">AB1Y20_005264</name>
</gene>
<dbReference type="EMBL" id="JBGBPQ010000013">
    <property type="protein sequence ID" value="KAL1511989.1"/>
    <property type="molecule type" value="Genomic_DNA"/>
</dbReference>
<reference evidence="1 2" key="1">
    <citation type="journal article" date="2024" name="Science">
        <title>Giant polyketide synthase enzymes in the biosynthesis of giant marine polyether toxins.</title>
        <authorList>
            <person name="Fallon T.R."/>
            <person name="Shende V.V."/>
            <person name="Wierzbicki I.H."/>
            <person name="Pendleton A.L."/>
            <person name="Watervoot N.F."/>
            <person name="Auber R.P."/>
            <person name="Gonzalez D.J."/>
            <person name="Wisecaver J.H."/>
            <person name="Moore B.S."/>
        </authorList>
    </citation>
    <scope>NUCLEOTIDE SEQUENCE [LARGE SCALE GENOMIC DNA]</scope>
    <source>
        <strain evidence="1 2">12B1</strain>
    </source>
</reference>
<comment type="caution">
    <text evidence="1">The sequence shown here is derived from an EMBL/GenBank/DDBJ whole genome shotgun (WGS) entry which is preliminary data.</text>
</comment>
<proteinExistence type="predicted"/>
<sequence>MGAISPTVHLWCKRRRLRHWSRRMGVEEPEEEIHYVKKAKSAPKKPKRRIVVVEESSDDEEEIEVRLPPKRKGKRATRAEYDDGDERYEKTMRDLFSL</sequence>
<dbReference type="AlphaFoldDB" id="A0AB34J3M8"/>
<protein>
    <submittedName>
        <fullName evidence="1">Uncharacterized protein</fullName>
    </submittedName>
</protein>
<name>A0AB34J3M8_PRYPA</name>
<dbReference type="Proteomes" id="UP001515480">
    <property type="component" value="Unassembled WGS sequence"/>
</dbReference>
<accession>A0AB34J3M8</accession>
<keyword evidence="2" id="KW-1185">Reference proteome</keyword>
<organism evidence="1 2">
    <name type="scientific">Prymnesium parvum</name>
    <name type="common">Toxic golden alga</name>
    <dbReference type="NCBI Taxonomy" id="97485"/>
    <lineage>
        <taxon>Eukaryota</taxon>
        <taxon>Haptista</taxon>
        <taxon>Haptophyta</taxon>
        <taxon>Prymnesiophyceae</taxon>
        <taxon>Prymnesiales</taxon>
        <taxon>Prymnesiaceae</taxon>
        <taxon>Prymnesium</taxon>
    </lineage>
</organism>
<evidence type="ECO:0000313" key="1">
    <source>
        <dbReference type="EMBL" id="KAL1511989.1"/>
    </source>
</evidence>